<dbReference type="RefSeq" id="XP_040702202.1">
    <property type="nucleotide sequence ID" value="XM_040847224.1"/>
</dbReference>
<dbReference type="OrthoDB" id="2135488at2759"/>
<proteinExistence type="predicted"/>
<keyword evidence="2" id="KW-1185">Reference proteome</keyword>
<dbReference type="STRING" id="1036612.A0A1L9TG38"/>
<organism evidence="1 2">
    <name type="scientific">Aspergillus sydowii CBS 593.65</name>
    <dbReference type="NCBI Taxonomy" id="1036612"/>
    <lineage>
        <taxon>Eukaryota</taxon>
        <taxon>Fungi</taxon>
        <taxon>Dikarya</taxon>
        <taxon>Ascomycota</taxon>
        <taxon>Pezizomycotina</taxon>
        <taxon>Eurotiomycetes</taxon>
        <taxon>Eurotiomycetidae</taxon>
        <taxon>Eurotiales</taxon>
        <taxon>Aspergillaceae</taxon>
        <taxon>Aspergillus</taxon>
        <taxon>Aspergillus subgen. Nidulantes</taxon>
    </lineage>
</organism>
<protein>
    <recommendedName>
        <fullName evidence="3">Amidohydrolase-related domain-containing protein</fullName>
    </recommendedName>
</protein>
<evidence type="ECO:0000313" key="1">
    <source>
        <dbReference type="EMBL" id="OJJ58396.1"/>
    </source>
</evidence>
<evidence type="ECO:0000313" key="2">
    <source>
        <dbReference type="Proteomes" id="UP000184356"/>
    </source>
</evidence>
<dbReference type="GeneID" id="63763297"/>
<gene>
    <name evidence="1" type="ORF">ASPSYDRAFT_46414</name>
</gene>
<dbReference type="AlphaFoldDB" id="A0A1L9TG38"/>
<dbReference type="EMBL" id="KV878587">
    <property type="protein sequence ID" value="OJJ58396.1"/>
    <property type="molecule type" value="Genomic_DNA"/>
</dbReference>
<dbReference type="Gene3D" id="3.20.20.140">
    <property type="entry name" value="Metal-dependent hydrolases"/>
    <property type="match status" value="1"/>
</dbReference>
<name>A0A1L9TG38_9EURO</name>
<evidence type="ECO:0008006" key="3">
    <source>
        <dbReference type="Google" id="ProtNLM"/>
    </source>
</evidence>
<reference evidence="2" key="1">
    <citation type="journal article" date="2017" name="Genome Biol.">
        <title>Comparative genomics reveals high biological diversity and specific adaptations in the industrially and medically important fungal genus Aspergillus.</title>
        <authorList>
            <person name="de Vries R.P."/>
            <person name="Riley R."/>
            <person name="Wiebenga A."/>
            <person name="Aguilar-Osorio G."/>
            <person name="Amillis S."/>
            <person name="Uchima C.A."/>
            <person name="Anderluh G."/>
            <person name="Asadollahi M."/>
            <person name="Askin M."/>
            <person name="Barry K."/>
            <person name="Battaglia E."/>
            <person name="Bayram O."/>
            <person name="Benocci T."/>
            <person name="Braus-Stromeyer S.A."/>
            <person name="Caldana C."/>
            <person name="Canovas D."/>
            <person name="Cerqueira G.C."/>
            <person name="Chen F."/>
            <person name="Chen W."/>
            <person name="Choi C."/>
            <person name="Clum A."/>
            <person name="Dos Santos R.A."/>
            <person name="Damasio A.R."/>
            <person name="Diallinas G."/>
            <person name="Emri T."/>
            <person name="Fekete E."/>
            <person name="Flipphi M."/>
            <person name="Freyberg S."/>
            <person name="Gallo A."/>
            <person name="Gournas C."/>
            <person name="Habgood R."/>
            <person name="Hainaut M."/>
            <person name="Harispe M.L."/>
            <person name="Henrissat B."/>
            <person name="Hilden K.S."/>
            <person name="Hope R."/>
            <person name="Hossain A."/>
            <person name="Karabika E."/>
            <person name="Karaffa L."/>
            <person name="Karanyi Z."/>
            <person name="Krasevec N."/>
            <person name="Kuo A."/>
            <person name="Kusch H."/>
            <person name="LaButti K."/>
            <person name="Lagendijk E.L."/>
            <person name="Lapidus A."/>
            <person name="Levasseur A."/>
            <person name="Lindquist E."/>
            <person name="Lipzen A."/>
            <person name="Logrieco A.F."/>
            <person name="MacCabe A."/>
            <person name="Maekelae M.R."/>
            <person name="Malavazi I."/>
            <person name="Melin P."/>
            <person name="Meyer V."/>
            <person name="Mielnichuk N."/>
            <person name="Miskei M."/>
            <person name="Molnar A.P."/>
            <person name="Mule G."/>
            <person name="Ngan C.Y."/>
            <person name="Orejas M."/>
            <person name="Orosz E."/>
            <person name="Ouedraogo J.P."/>
            <person name="Overkamp K.M."/>
            <person name="Park H.-S."/>
            <person name="Perrone G."/>
            <person name="Piumi F."/>
            <person name="Punt P.J."/>
            <person name="Ram A.F."/>
            <person name="Ramon A."/>
            <person name="Rauscher S."/>
            <person name="Record E."/>
            <person name="Riano-Pachon D.M."/>
            <person name="Robert V."/>
            <person name="Roehrig J."/>
            <person name="Ruller R."/>
            <person name="Salamov A."/>
            <person name="Salih N.S."/>
            <person name="Samson R.A."/>
            <person name="Sandor E."/>
            <person name="Sanguinetti M."/>
            <person name="Schuetze T."/>
            <person name="Sepcic K."/>
            <person name="Shelest E."/>
            <person name="Sherlock G."/>
            <person name="Sophianopoulou V."/>
            <person name="Squina F.M."/>
            <person name="Sun H."/>
            <person name="Susca A."/>
            <person name="Todd R.B."/>
            <person name="Tsang A."/>
            <person name="Unkles S.E."/>
            <person name="van de Wiele N."/>
            <person name="van Rossen-Uffink D."/>
            <person name="Oliveira J.V."/>
            <person name="Vesth T.C."/>
            <person name="Visser J."/>
            <person name="Yu J.-H."/>
            <person name="Zhou M."/>
            <person name="Andersen M.R."/>
            <person name="Archer D.B."/>
            <person name="Baker S.E."/>
            <person name="Benoit I."/>
            <person name="Brakhage A.A."/>
            <person name="Braus G.H."/>
            <person name="Fischer R."/>
            <person name="Frisvad J.C."/>
            <person name="Goldman G.H."/>
            <person name="Houbraken J."/>
            <person name="Oakley B."/>
            <person name="Pocsi I."/>
            <person name="Scazzocchio C."/>
            <person name="Seiboth B."/>
            <person name="vanKuyk P.A."/>
            <person name="Wortman J."/>
            <person name="Dyer P.S."/>
            <person name="Grigoriev I.V."/>
        </authorList>
    </citation>
    <scope>NUCLEOTIDE SEQUENCE [LARGE SCALE GENOMIC DNA]</scope>
    <source>
        <strain evidence="2">CBS 593.65</strain>
    </source>
</reference>
<dbReference type="VEuPathDB" id="FungiDB:ASPSYDRAFT_46414"/>
<accession>A0A1L9TG38</accession>
<sequence length="98" mass="10805">MSSINSGIWDTHVHVLNPVQFPFKSSRTYTPELASLDQLISSSPATNFLVVQASVEDGPDAILHHLDLRDEHTQIGSSGLRLRSATTMMILTVTMTRN</sequence>
<dbReference type="Proteomes" id="UP000184356">
    <property type="component" value="Unassembled WGS sequence"/>
</dbReference>